<protein>
    <submittedName>
        <fullName evidence="1">F-box only protein 24</fullName>
    </submittedName>
</protein>
<dbReference type="EMBL" id="JAOPHQ010004369">
    <property type="protein sequence ID" value="KAK0139461.1"/>
    <property type="molecule type" value="Genomic_DNA"/>
</dbReference>
<reference evidence="1" key="1">
    <citation type="journal article" date="2023" name="Front. Mar. Sci.">
        <title>A new Merluccius polli reference genome to investigate the effects of global change in West African waters.</title>
        <authorList>
            <person name="Mateo J.L."/>
            <person name="Blanco-Fernandez C."/>
            <person name="Garcia-Vazquez E."/>
            <person name="Machado-Schiaffino G."/>
        </authorList>
    </citation>
    <scope>NUCLEOTIDE SEQUENCE</scope>
    <source>
        <strain evidence="1">C29</strain>
        <tissue evidence="1">Fin</tissue>
    </source>
</reference>
<proteinExistence type="predicted"/>
<evidence type="ECO:0000313" key="1">
    <source>
        <dbReference type="EMBL" id="KAK0139461.1"/>
    </source>
</evidence>
<sequence>MELLCCFDELGGIFTQGVNNYGQLGAGDIVDRGQLTQVCICVCLRPTPAGDLQAARGVAIPYHVDSARVVKEKVLHRLKSFNVTQLVDFVVTKMEAHYIRHLTHVANNRL</sequence>
<name>A0AA47NUV7_MERPO</name>
<dbReference type="PANTHER" id="PTHR35385">
    <property type="entry name" value="PROTEIN B, PUTATIVE-RELATED-RELATED"/>
    <property type="match status" value="1"/>
</dbReference>
<gene>
    <name evidence="1" type="primary">FBXO24_1</name>
    <name evidence="1" type="ORF">N1851_023816</name>
</gene>
<dbReference type="Proteomes" id="UP001174136">
    <property type="component" value="Unassembled WGS sequence"/>
</dbReference>
<keyword evidence="2" id="KW-1185">Reference proteome</keyword>
<organism evidence="1 2">
    <name type="scientific">Merluccius polli</name>
    <name type="common">Benguela hake</name>
    <name type="synonym">Merluccius cadenati</name>
    <dbReference type="NCBI Taxonomy" id="89951"/>
    <lineage>
        <taxon>Eukaryota</taxon>
        <taxon>Metazoa</taxon>
        <taxon>Chordata</taxon>
        <taxon>Craniata</taxon>
        <taxon>Vertebrata</taxon>
        <taxon>Euteleostomi</taxon>
        <taxon>Actinopterygii</taxon>
        <taxon>Neopterygii</taxon>
        <taxon>Teleostei</taxon>
        <taxon>Neoteleostei</taxon>
        <taxon>Acanthomorphata</taxon>
        <taxon>Zeiogadaria</taxon>
        <taxon>Gadariae</taxon>
        <taxon>Gadiformes</taxon>
        <taxon>Gadoidei</taxon>
        <taxon>Merlucciidae</taxon>
        <taxon>Merluccius</taxon>
    </lineage>
</organism>
<dbReference type="PANTHER" id="PTHR35385:SF2">
    <property type="entry name" value="PROTEIN B, PUTATIVE-RELATED"/>
    <property type="match status" value="1"/>
</dbReference>
<evidence type="ECO:0000313" key="2">
    <source>
        <dbReference type="Proteomes" id="UP001174136"/>
    </source>
</evidence>
<accession>A0AA47NUV7</accession>
<dbReference type="AlphaFoldDB" id="A0AA47NUV7"/>
<comment type="caution">
    <text evidence="1">The sequence shown here is derived from an EMBL/GenBank/DDBJ whole genome shotgun (WGS) entry which is preliminary data.</text>
</comment>